<evidence type="ECO:0000313" key="3">
    <source>
        <dbReference type="Proteomes" id="UP000095767"/>
    </source>
</evidence>
<reference evidence="2 3" key="1">
    <citation type="submission" date="2016-09" db="EMBL/GenBank/DDBJ databases">
        <title>The draft genome of Dichanthelium oligosanthes: A C3 panicoid grass species.</title>
        <authorList>
            <person name="Studer A.J."/>
            <person name="Schnable J.C."/>
            <person name="Brutnell T.P."/>
        </authorList>
    </citation>
    <scope>NUCLEOTIDE SEQUENCE [LARGE SCALE GENOMIC DNA]</scope>
    <source>
        <strain evidence="3">cv. Kellogg 1175</strain>
        <tissue evidence="2">Leaf</tissue>
    </source>
</reference>
<dbReference type="Proteomes" id="UP000095767">
    <property type="component" value="Unassembled WGS sequence"/>
</dbReference>
<feature type="domain" description="F-box" evidence="1">
    <location>
        <begin position="20"/>
        <end position="56"/>
    </location>
</feature>
<accession>A0A1E5W289</accession>
<organism evidence="2 3">
    <name type="scientific">Dichanthelium oligosanthes</name>
    <dbReference type="NCBI Taxonomy" id="888268"/>
    <lineage>
        <taxon>Eukaryota</taxon>
        <taxon>Viridiplantae</taxon>
        <taxon>Streptophyta</taxon>
        <taxon>Embryophyta</taxon>
        <taxon>Tracheophyta</taxon>
        <taxon>Spermatophyta</taxon>
        <taxon>Magnoliopsida</taxon>
        <taxon>Liliopsida</taxon>
        <taxon>Poales</taxon>
        <taxon>Poaceae</taxon>
        <taxon>PACMAD clade</taxon>
        <taxon>Panicoideae</taxon>
        <taxon>Panicodae</taxon>
        <taxon>Paniceae</taxon>
        <taxon>Dichantheliinae</taxon>
        <taxon>Dichanthelium</taxon>
    </lineage>
</organism>
<dbReference type="Gene3D" id="3.80.10.10">
    <property type="entry name" value="Ribonuclease Inhibitor"/>
    <property type="match status" value="1"/>
</dbReference>
<dbReference type="EMBL" id="LWDX02023352">
    <property type="protein sequence ID" value="OEL31461.1"/>
    <property type="molecule type" value="Genomic_DNA"/>
</dbReference>
<dbReference type="PANTHER" id="PTHR34223">
    <property type="entry name" value="OS11G0201299 PROTEIN"/>
    <property type="match status" value="1"/>
</dbReference>
<evidence type="ECO:0000259" key="1">
    <source>
        <dbReference type="PROSITE" id="PS50181"/>
    </source>
</evidence>
<dbReference type="SMART" id="SM00256">
    <property type="entry name" value="FBOX"/>
    <property type="match status" value="1"/>
</dbReference>
<dbReference type="SUPFAM" id="SSF81383">
    <property type="entry name" value="F-box domain"/>
    <property type="match status" value="1"/>
</dbReference>
<proteinExistence type="predicted"/>
<dbReference type="InterPro" id="IPR053781">
    <property type="entry name" value="F-box_AtFBL13-like"/>
</dbReference>
<keyword evidence="3" id="KW-1185">Reference proteome</keyword>
<sequence>MIPEQKAKLCSGSTSRADTCDRLSDLPDGILHVVMSFLPARHAVQTSVLSRRWRNLWCSMPSISINEREFEVRGYCQIQERWDEFEDFITNLLSYRCNSVSLDRFQIYAHSHSQQTVDRWIRHSIEYCPTVLKIEIPCYHDDAPLSLKLPYLGSSFCRLKKLSLSHLVLDNHFAELLCSGCSALVDLELVNCFNCFQHIASTTLTRLVVNTCFNENDAVDPMVITAPSLAYLKLVIQDTIYRHGISVCNVSSLVEASIYMQYNEDFPAKYQRRLLSGLFSVTSLELTHFETMAMLNKNSDGFPIFLNMRYLSLESCFLDDECDLDSKLEDLGSFLENAPCLEKLTLQRCMFCVDPDWEWDVKRKSINLQRLDGKTFHCLKLQMIEVLYEDDHEHLLVELLWGLARRLPDPSIKLTKIFR</sequence>
<evidence type="ECO:0000313" key="2">
    <source>
        <dbReference type="EMBL" id="OEL31461.1"/>
    </source>
</evidence>
<dbReference type="PROSITE" id="PS50181">
    <property type="entry name" value="FBOX"/>
    <property type="match status" value="1"/>
</dbReference>
<dbReference type="SUPFAM" id="SSF52047">
    <property type="entry name" value="RNI-like"/>
    <property type="match status" value="1"/>
</dbReference>
<dbReference type="PANTHER" id="PTHR34223:SF70">
    <property type="entry name" value="F-BOX DOMAIN-CONTAINING PROTEIN"/>
    <property type="match status" value="1"/>
</dbReference>
<dbReference type="InterPro" id="IPR036047">
    <property type="entry name" value="F-box-like_dom_sf"/>
</dbReference>
<dbReference type="CDD" id="cd22160">
    <property type="entry name" value="F-box_AtFBL13-like"/>
    <property type="match status" value="1"/>
</dbReference>
<dbReference type="InterPro" id="IPR053197">
    <property type="entry name" value="F-box_SCFL_complex_component"/>
</dbReference>
<dbReference type="Gene3D" id="1.20.1280.50">
    <property type="match status" value="1"/>
</dbReference>
<comment type="caution">
    <text evidence="2">The sequence shown here is derived from an EMBL/GenBank/DDBJ whole genome shotgun (WGS) entry which is preliminary data.</text>
</comment>
<dbReference type="OrthoDB" id="679477at2759"/>
<dbReference type="InterPro" id="IPR032675">
    <property type="entry name" value="LRR_dom_sf"/>
</dbReference>
<gene>
    <name evidence="2" type="ORF">BAE44_0007521</name>
</gene>
<protein>
    <recommendedName>
        <fullName evidence="1">F-box domain-containing protein</fullName>
    </recommendedName>
</protein>
<dbReference type="InterPro" id="IPR001810">
    <property type="entry name" value="F-box_dom"/>
</dbReference>
<dbReference type="Pfam" id="PF00646">
    <property type="entry name" value="F-box"/>
    <property type="match status" value="1"/>
</dbReference>
<name>A0A1E5W289_9POAL</name>
<dbReference type="AlphaFoldDB" id="A0A1E5W289"/>
<dbReference type="STRING" id="888268.A0A1E5W289"/>